<evidence type="ECO:0000256" key="1">
    <source>
        <dbReference type="ARBA" id="ARBA00006817"/>
    </source>
</evidence>
<comment type="similarity">
    <text evidence="1">Belongs to the AHA1 family.</text>
</comment>
<organism evidence="3 4">
    <name type="scientific">Alteraurantiacibacter lauratis</name>
    <dbReference type="NCBI Taxonomy" id="2054627"/>
    <lineage>
        <taxon>Bacteria</taxon>
        <taxon>Pseudomonadati</taxon>
        <taxon>Pseudomonadota</taxon>
        <taxon>Alphaproteobacteria</taxon>
        <taxon>Sphingomonadales</taxon>
        <taxon>Erythrobacteraceae</taxon>
        <taxon>Alteraurantiacibacter</taxon>
    </lineage>
</organism>
<protein>
    <submittedName>
        <fullName evidence="3">SRPBCC domain-containing protein</fullName>
    </submittedName>
</protein>
<reference evidence="4" key="1">
    <citation type="journal article" date="2019" name="Int. J. Syst. Evol. Microbiol.">
        <title>The Global Catalogue of Microorganisms (GCM) 10K type strain sequencing project: providing services to taxonomists for standard genome sequencing and annotation.</title>
        <authorList>
            <consortium name="The Broad Institute Genomics Platform"/>
            <consortium name="The Broad Institute Genome Sequencing Center for Infectious Disease"/>
            <person name="Wu L."/>
            <person name="Ma J."/>
        </authorList>
    </citation>
    <scope>NUCLEOTIDE SEQUENCE [LARGE SCALE GENOMIC DNA]</scope>
    <source>
        <strain evidence="4">KCTC 52606</strain>
    </source>
</reference>
<evidence type="ECO:0000313" key="4">
    <source>
        <dbReference type="Proteomes" id="UP001595378"/>
    </source>
</evidence>
<gene>
    <name evidence="3" type="ORF">ACFODK_10795</name>
</gene>
<comment type="caution">
    <text evidence="3">The sequence shown here is derived from an EMBL/GenBank/DDBJ whole genome shotgun (WGS) entry which is preliminary data.</text>
</comment>
<sequence>MTTPSDETRIDTASRAILAPARAIFRAMTDAESVASWRPPKGMSARIEAFDPRPGGTYRMAFIYDNPAPGVVGKTSEREDCFTGRFVELLPYERIVEEVEFQSNDPAFAGTMRVTTTLAEVADGTRVTIACENVPSGISGEDHEPGIGSTLRNLAAFIE</sequence>
<dbReference type="InterPro" id="IPR013538">
    <property type="entry name" value="ASHA1/2-like_C"/>
</dbReference>
<dbReference type="Proteomes" id="UP001595378">
    <property type="component" value="Unassembled WGS sequence"/>
</dbReference>
<keyword evidence="4" id="KW-1185">Reference proteome</keyword>
<dbReference type="Pfam" id="PF08327">
    <property type="entry name" value="AHSA1"/>
    <property type="match status" value="1"/>
</dbReference>
<evidence type="ECO:0000259" key="2">
    <source>
        <dbReference type="Pfam" id="PF08327"/>
    </source>
</evidence>
<dbReference type="SUPFAM" id="SSF55961">
    <property type="entry name" value="Bet v1-like"/>
    <property type="match status" value="1"/>
</dbReference>
<dbReference type="EMBL" id="JBHRSU010000032">
    <property type="protein sequence ID" value="MFC3101373.1"/>
    <property type="molecule type" value="Genomic_DNA"/>
</dbReference>
<dbReference type="RefSeq" id="WP_336919308.1">
    <property type="nucleotide sequence ID" value="NZ_JBANRN010000009.1"/>
</dbReference>
<evidence type="ECO:0000313" key="3">
    <source>
        <dbReference type="EMBL" id="MFC3101373.1"/>
    </source>
</evidence>
<dbReference type="InterPro" id="IPR023393">
    <property type="entry name" value="START-like_dom_sf"/>
</dbReference>
<feature type="domain" description="Activator of Hsp90 ATPase homologue 1/2-like C-terminal" evidence="2">
    <location>
        <begin position="19"/>
        <end position="158"/>
    </location>
</feature>
<dbReference type="Gene3D" id="3.30.530.20">
    <property type="match status" value="1"/>
</dbReference>
<accession>A0ABV7EFF1</accession>
<name>A0ABV7EFF1_9SPHN</name>
<proteinExistence type="inferred from homology"/>